<protein>
    <submittedName>
        <fullName evidence="1">Uncharacterized protein</fullName>
    </submittedName>
</protein>
<sequence length="71" mass="8301">MAWPAKARNLKNLVIMISWKASLLYFQSLCMSRSHASCLEVTETSSMHLPRWQDHLQILNRDELDTRLEQG</sequence>
<reference evidence="1" key="1">
    <citation type="journal article" date="2020" name="New Phytol.">
        <title>Comparative genomics reveals dynamic genome evolution in host specialist ectomycorrhizal fungi.</title>
        <authorList>
            <person name="Lofgren L.A."/>
            <person name="Nguyen N.H."/>
            <person name="Vilgalys R."/>
            <person name="Ruytinx J."/>
            <person name="Liao H.L."/>
            <person name="Branco S."/>
            <person name="Kuo A."/>
            <person name="LaButti K."/>
            <person name="Lipzen A."/>
            <person name="Andreopoulos W."/>
            <person name="Pangilinan J."/>
            <person name="Riley R."/>
            <person name="Hundley H."/>
            <person name="Na H."/>
            <person name="Barry K."/>
            <person name="Grigoriev I.V."/>
            <person name="Stajich J.E."/>
            <person name="Kennedy P.G."/>
        </authorList>
    </citation>
    <scope>NUCLEOTIDE SEQUENCE</scope>
    <source>
        <strain evidence="1">FC423</strain>
    </source>
</reference>
<accession>A0A9P7JUR7</accession>
<dbReference type="EMBL" id="JABBWM010000024">
    <property type="protein sequence ID" value="KAG2109389.1"/>
    <property type="molecule type" value="Genomic_DNA"/>
</dbReference>
<organism evidence="1 2">
    <name type="scientific">Suillus discolor</name>
    <dbReference type="NCBI Taxonomy" id="1912936"/>
    <lineage>
        <taxon>Eukaryota</taxon>
        <taxon>Fungi</taxon>
        <taxon>Dikarya</taxon>
        <taxon>Basidiomycota</taxon>
        <taxon>Agaricomycotina</taxon>
        <taxon>Agaricomycetes</taxon>
        <taxon>Agaricomycetidae</taxon>
        <taxon>Boletales</taxon>
        <taxon>Suillineae</taxon>
        <taxon>Suillaceae</taxon>
        <taxon>Suillus</taxon>
    </lineage>
</organism>
<dbReference type="RefSeq" id="XP_041293471.1">
    <property type="nucleotide sequence ID" value="XM_041437235.1"/>
</dbReference>
<dbReference type="AlphaFoldDB" id="A0A9P7JUR7"/>
<evidence type="ECO:0000313" key="1">
    <source>
        <dbReference type="EMBL" id="KAG2109389.1"/>
    </source>
</evidence>
<gene>
    <name evidence="1" type="ORF">F5147DRAFT_693123</name>
</gene>
<proteinExistence type="predicted"/>
<dbReference type="GeneID" id="64699494"/>
<name>A0A9P7JUR7_9AGAM</name>
<evidence type="ECO:0000313" key="2">
    <source>
        <dbReference type="Proteomes" id="UP000823399"/>
    </source>
</evidence>
<comment type="caution">
    <text evidence="1">The sequence shown here is derived from an EMBL/GenBank/DDBJ whole genome shotgun (WGS) entry which is preliminary data.</text>
</comment>
<keyword evidence="2" id="KW-1185">Reference proteome</keyword>
<dbReference type="Proteomes" id="UP000823399">
    <property type="component" value="Unassembled WGS sequence"/>
</dbReference>